<name>A0A0F9LHF3_9ZZZZ</name>
<protein>
    <submittedName>
        <fullName evidence="1">Uncharacterized protein</fullName>
    </submittedName>
</protein>
<gene>
    <name evidence="1" type="ORF">LCGC14_1213800</name>
</gene>
<accession>A0A0F9LHF3</accession>
<sequence>MSQNEIDFAKDNPTNYTLYVITNLGKDINAEYEVINQVYEKIEKKTFQSLSRKFKV</sequence>
<proteinExistence type="predicted"/>
<dbReference type="AlphaFoldDB" id="A0A0F9LHF3"/>
<comment type="caution">
    <text evidence="1">The sequence shown here is derived from an EMBL/GenBank/DDBJ whole genome shotgun (WGS) entry which is preliminary data.</text>
</comment>
<reference evidence="1" key="1">
    <citation type="journal article" date="2015" name="Nature">
        <title>Complex archaea that bridge the gap between prokaryotes and eukaryotes.</title>
        <authorList>
            <person name="Spang A."/>
            <person name="Saw J.H."/>
            <person name="Jorgensen S.L."/>
            <person name="Zaremba-Niedzwiedzka K."/>
            <person name="Martijn J."/>
            <person name="Lind A.E."/>
            <person name="van Eijk R."/>
            <person name="Schleper C."/>
            <person name="Guy L."/>
            <person name="Ettema T.J."/>
        </authorList>
    </citation>
    <scope>NUCLEOTIDE SEQUENCE</scope>
</reference>
<evidence type="ECO:0000313" key="1">
    <source>
        <dbReference type="EMBL" id="KKM92898.1"/>
    </source>
</evidence>
<organism evidence="1">
    <name type="scientific">marine sediment metagenome</name>
    <dbReference type="NCBI Taxonomy" id="412755"/>
    <lineage>
        <taxon>unclassified sequences</taxon>
        <taxon>metagenomes</taxon>
        <taxon>ecological metagenomes</taxon>
    </lineage>
</organism>
<dbReference type="EMBL" id="LAZR01006337">
    <property type="protein sequence ID" value="KKM92898.1"/>
    <property type="molecule type" value="Genomic_DNA"/>
</dbReference>